<comment type="caution">
    <text evidence="2">The sequence shown here is derived from an EMBL/GenBank/DDBJ whole genome shotgun (WGS) entry which is preliminary data.</text>
</comment>
<keyword evidence="1" id="KW-0812">Transmembrane</keyword>
<protein>
    <submittedName>
        <fullName evidence="2">Uncharacterized protein</fullName>
    </submittedName>
</protein>
<accession>A0AAD3TM08</accession>
<dbReference type="EMBL" id="BSYO01000040">
    <property type="protein sequence ID" value="GMH31581.1"/>
    <property type="molecule type" value="Genomic_DNA"/>
</dbReference>
<organism evidence="2 3">
    <name type="scientific">Nepenthes gracilis</name>
    <name type="common">Slender pitcher plant</name>
    <dbReference type="NCBI Taxonomy" id="150966"/>
    <lineage>
        <taxon>Eukaryota</taxon>
        <taxon>Viridiplantae</taxon>
        <taxon>Streptophyta</taxon>
        <taxon>Embryophyta</taxon>
        <taxon>Tracheophyta</taxon>
        <taxon>Spermatophyta</taxon>
        <taxon>Magnoliopsida</taxon>
        <taxon>eudicotyledons</taxon>
        <taxon>Gunneridae</taxon>
        <taxon>Pentapetalae</taxon>
        <taxon>Caryophyllales</taxon>
        <taxon>Nepenthaceae</taxon>
        <taxon>Nepenthes</taxon>
    </lineage>
</organism>
<keyword evidence="1" id="KW-0472">Membrane</keyword>
<name>A0AAD3TM08_NEPGR</name>
<proteinExistence type="predicted"/>
<evidence type="ECO:0000313" key="2">
    <source>
        <dbReference type="EMBL" id="GMH31581.1"/>
    </source>
</evidence>
<gene>
    <name evidence="2" type="ORF">Nepgr_033425</name>
</gene>
<keyword evidence="3" id="KW-1185">Reference proteome</keyword>
<evidence type="ECO:0000256" key="1">
    <source>
        <dbReference type="SAM" id="Phobius"/>
    </source>
</evidence>
<dbReference type="AlphaFoldDB" id="A0AAD3TM08"/>
<feature type="transmembrane region" description="Helical" evidence="1">
    <location>
        <begin position="39"/>
        <end position="57"/>
    </location>
</feature>
<reference evidence="2" key="1">
    <citation type="submission" date="2023-05" db="EMBL/GenBank/DDBJ databases">
        <title>Nepenthes gracilis genome sequencing.</title>
        <authorList>
            <person name="Fukushima K."/>
        </authorList>
    </citation>
    <scope>NUCLEOTIDE SEQUENCE</scope>
    <source>
        <strain evidence="2">SING2019-196</strain>
    </source>
</reference>
<dbReference type="Proteomes" id="UP001279734">
    <property type="component" value="Unassembled WGS sequence"/>
</dbReference>
<sequence length="108" mass="12124">MNEIVKKYTELHPKHRKLGIFLLLSRFLALRESTVMRRVLILLSVTPVFSRFLAFLGPRHFHLGIILASLPSGQGLNVCGIHKLELPGTIIVERKQTGGCLGDHLICQ</sequence>
<keyword evidence="1" id="KW-1133">Transmembrane helix</keyword>
<evidence type="ECO:0000313" key="3">
    <source>
        <dbReference type="Proteomes" id="UP001279734"/>
    </source>
</evidence>